<keyword evidence="3" id="KW-1185">Reference proteome</keyword>
<evidence type="ECO:0000313" key="3">
    <source>
        <dbReference type="Proteomes" id="UP001163831"/>
    </source>
</evidence>
<evidence type="ECO:0000313" key="2">
    <source>
        <dbReference type="EMBL" id="UYH51994.1"/>
    </source>
</evidence>
<reference evidence="2" key="1">
    <citation type="submission" date="2022-10" db="EMBL/GenBank/DDBJ databases">
        <title>Candidatus Kirkpatrella diaphorinas gen. nov., sp. nov., an uncultured endosymbiont identified in a population of Diaphorina citri from Hawaii.</title>
        <authorList>
            <person name="Henry E.M."/>
            <person name="Carlson C.R."/>
            <person name="Kuo Y.-W."/>
        </authorList>
    </citation>
    <scope>NUCLEOTIDE SEQUENCE</scope>
    <source>
        <strain evidence="2">CADCRV1</strain>
    </source>
</reference>
<proteinExistence type="predicted"/>
<gene>
    <name evidence="2" type="ORF">N5W20_03815</name>
</gene>
<protein>
    <submittedName>
        <fullName evidence="2">Uncharacterized protein</fullName>
    </submittedName>
</protein>
<dbReference type="EMBL" id="CP107052">
    <property type="protein sequence ID" value="UYH51994.1"/>
    <property type="molecule type" value="Genomic_DNA"/>
</dbReference>
<feature type="coiled-coil region" evidence="1">
    <location>
        <begin position="36"/>
        <end position="81"/>
    </location>
</feature>
<dbReference type="RefSeq" id="WP_319807589.1">
    <property type="nucleotide sequence ID" value="NZ_CP107052.1"/>
</dbReference>
<name>A0ABY6GKD5_9PROT</name>
<sequence>MLRKSLGFQVHPLSRITRRALLIGLIASTAMPHIGHADGMQKLEQMEQQIHTMQRQLESLRAAHQKEQLRQRKALAQLRREIEGDPQFMRPRGDALRPVSGALPPDNMAMANYPRMDERSILLPPINAATPYGQLTGTPTGRVLSLSSPLRRGQLQVGGLRITLGGYVEAASIFRSRNNASDISSNFGTLPFGNDPNHAITEFRETARQSRLAALIEGNIASGLRAQAYIETDFQASGSSSNSRLSNSYVLRERVFYGQLMDDKDDLTLLAGQNWTLLTLQNHGMRARDEQTPIVIDAQYIPGFTWTRNPQIRIVKGFDHSRYNLGLSIESPQQVIAPGPGGAYLPPGATHSTFRNPGVGINNPSTDYSTDIAPDVIAKFGADPGWGHYEIYGLMRVAHSRVTYDGYGKSAAQIAGGGGGGAILPLEKKHKINLQLSGLFGKGIGRYSSANTPDATIGPDGQLAPLPAALALAGIYGNVSPSFQLFAYAGTEAVLSRQSFTAGGLPYGYGNPLYQLSGCQHEGAPARLCQTSIRQSAQGTAGFWWTSLHGDYGTLRIGAQYSYTTLWSFSGMGGEPHTDAHMAFLSFRYLPFQ</sequence>
<dbReference type="Proteomes" id="UP001163831">
    <property type="component" value="Chromosome"/>
</dbReference>
<organism evidence="2 3">
    <name type="scientific">Candidatus Kirkpatrickella diaphorinae</name>
    <dbReference type="NCBI Taxonomy" id="2984322"/>
    <lineage>
        <taxon>Bacteria</taxon>
        <taxon>Pseudomonadati</taxon>
        <taxon>Pseudomonadota</taxon>
        <taxon>Alphaproteobacteria</taxon>
        <taxon>Acetobacterales</taxon>
        <taxon>Acetobacteraceae</taxon>
        <taxon>Candidatus Kirkpatrickella</taxon>
    </lineage>
</organism>
<evidence type="ECO:0000256" key="1">
    <source>
        <dbReference type="SAM" id="Coils"/>
    </source>
</evidence>
<keyword evidence="1" id="KW-0175">Coiled coil</keyword>
<accession>A0ABY6GKD5</accession>